<keyword evidence="4" id="KW-1185">Reference proteome</keyword>
<feature type="coiled-coil region" evidence="1">
    <location>
        <begin position="172"/>
        <end position="211"/>
    </location>
</feature>
<evidence type="ECO:0000256" key="2">
    <source>
        <dbReference type="SAM" id="Phobius"/>
    </source>
</evidence>
<dbReference type="AlphaFoldDB" id="A0A562ULP4"/>
<dbReference type="Proteomes" id="UP000320547">
    <property type="component" value="Unassembled WGS sequence"/>
</dbReference>
<dbReference type="STRING" id="476157.GCA_001663155_00749"/>
<dbReference type="PANTHER" id="PTHR32309">
    <property type="entry name" value="TYROSINE-PROTEIN KINASE"/>
    <property type="match status" value="1"/>
</dbReference>
<dbReference type="EMBL" id="VLLK01000002">
    <property type="protein sequence ID" value="TWJ06539.1"/>
    <property type="molecule type" value="Genomic_DNA"/>
</dbReference>
<feature type="transmembrane region" description="Helical" evidence="2">
    <location>
        <begin position="441"/>
        <end position="463"/>
    </location>
</feature>
<dbReference type="InterPro" id="IPR050445">
    <property type="entry name" value="Bact_polysacc_biosynth/exp"/>
</dbReference>
<protein>
    <submittedName>
        <fullName evidence="3">Uncharacterized protein involved in exopolysaccharide biosynthesis</fullName>
    </submittedName>
</protein>
<dbReference type="PANTHER" id="PTHR32309:SF31">
    <property type="entry name" value="CAPSULAR EXOPOLYSACCHARIDE FAMILY"/>
    <property type="match status" value="1"/>
</dbReference>
<dbReference type="RefSeq" id="WP_179946168.1">
    <property type="nucleotide sequence ID" value="NZ_CP015963.1"/>
</dbReference>
<evidence type="ECO:0000313" key="3">
    <source>
        <dbReference type="EMBL" id="TWJ06539.1"/>
    </source>
</evidence>
<keyword evidence="2" id="KW-0472">Membrane</keyword>
<keyword evidence="1" id="KW-0175">Coiled coil</keyword>
<gene>
    <name evidence="3" type="ORF">JN10_2073</name>
</gene>
<keyword evidence="2" id="KW-1133">Transmembrane helix</keyword>
<evidence type="ECO:0000313" key="4">
    <source>
        <dbReference type="Proteomes" id="UP000320547"/>
    </source>
</evidence>
<feature type="transmembrane region" description="Helical" evidence="2">
    <location>
        <begin position="37"/>
        <end position="58"/>
    </location>
</feature>
<organism evidence="3 4">
    <name type="scientific">Altererythrobacter ishigakiensis</name>
    <dbReference type="NCBI Taxonomy" id="476157"/>
    <lineage>
        <taxon>Bacteria</taxon>
        <taxon>Pseudomonadati</taxon>
        <taxon>Pseudomonadota</taxon>
        <taxon>Alphaproteobacteria</taxon>
        <taxon>Sphingomonadales</taxon>
        <taxon>Erythrobacteraceae</taxon>
        <taxon>Altererythrobacter</taxon>
    </lineage>
</organism>
<name>A0A562ULP4_9SPHN</name>
<proteinExistence type="predicted"/>
<accession>A0A562ULP4</accession>
<comment type="caution">
    <text evidence="3">The sequence shown here is derived from an EMBL/GenBank/DDBJ whole genome shotgun (WGS) entry which is preliminary data.</text>
</comment>
<reference evidence="3 4" key="1">
    <citation type="submission" date="2019-07" db="EMBL/GenBank/DDBJ databases">
        <title>Genomic Encyclopedia of Archaeal and Bacterial Type Strains, Phase II (KMG-II): from individual species to whole genera.</title>
        <authorList>
            <person name="Goeker M."/>
        </authorList>
    </citation>
    <scope>NUCLEOTIDE SEQUENCE [LARGE SCALE GENOMIC DNA]</scope>
    <source>
        <strain evidence="3 4">ATCC BAA-2084</strain>
    </source>
</reference>
<sequence>MKTFAPNIAGTAPPRFLLRLWVVVRDGLPSVGRYRRYLVALAGPLALVWGLALGYLLIAPDRFDSKMTLILPGTGVGASMNLESIGQATTSTSSAFSSPSLSPTENYKRLLVSDLVLREAARIAEEDENAFPQPSIKLIDQTNLIEMRMPAASPEQAQTRMAALQQAFRLALNDLRQDEARTREEADASRIEELERKVDEAQQALLDFQGRTGLVSLDQFAGRITALDQLKANERDRRVRLSETGAAASRLASTLDVTLPEARRAMQLKADPEFQELLGRYAKISAEHSESSGTLGEAHATIEELSAEKDALQTSLASRGSELTGLEGGKVIELADLAVSNTRESLFASLSERDSDRTGHGAALSELRRQIAAQTADTDAQVEQAATLADLLRDLRVAEAVFSSALARLDTNKSDPFASYPLVQTLEAPSLPRAKSAPSPVFAIAGAMGATLFILIGFLLLWLRQPIIRKLLPNA</sequence>
<evidence type="ECO:0000256" key="1">
    <source>
        <dbReference type="SAM" id="Coils"/>
    </source>
</evidence>
<keyword evidence="2" id="KW-0812">Transmembrane</keyword>